<accession>A0A5Q3EGQ1</accession>
<dbReference type="InterPro" id="IPR029058">
    <property type="entry name" value="AB_hydrolase_fold"/>
</dbReference>
<feature type="domain" description="AB hydrolase-1" evidence="1">
    <location>
        <begin position="69"/>
        <end position="362"/>
    </location>
</feature>
<dbReference type="Gene3D" id="1.20.200.10">
    <property type="entry name" value="Fumarase/aspartase (Central domain)"/>
    <property type="match status" value="1"/>
</dbReference>
<proteinExistence type="predicted"/>
<dbReference type="Gene3D" id="1.10.275.10">
    <property type="entry name" value="Fumarase/aspartase (N-terminal domain)"/>
    <property type="match status" value="1"/>
</dbReference>
<evidence type="ECO:0000313" key="2">
    <source>
        <dbReference type="EMBL" id="VTT55403.1"/>
    </source>
</evidence>
<dbReference type="GO" id="GO:0003824">
    <property type="term" value="F:catalytic activity"/>
    <property type="evidence" value="ECO:0007669"/>
    <property type="project" value="InterPro"/>
</dbReference>
<organism evidence="2 3">
    <name type="scientific">Fusarium fujikuroi</name>
    <name type="common">Bakanae and foot rot disease fungus</name>
    <name type="synonym">Gibberella fujikuroi</name>
    <dbReference type="NCBI Taxonomy" id="5127"/>
    <lineage>
        <taxon>Eukaryota</taxon>
        <taxon>Fungi</taxon>
        <taxon>Dikarya</taxon>
        <taxon>Ascomycota</taxon>
        <taxon>Pezizomycotina</taxon>
        <taxon>Sordariomycetes</taxon>
        <taxon>Hypocreomycetidae</taxon>
        <taxon>Hypocreales</taxon>
        <taxon>Nectriaceae</taxon>
        <taxon>Fusarium</taxon>
        <taxon>Fusarium fujikuroi species complex</taxon>
    </lineage>
</organism>
<gene>
    <name evidence="2" type="ORF">C2S_259</name>
</gene>
<dbReference type="SUPFAM" id="SSF48557">
    <property type="entry name" value="L-aspartase-like"/>
    <property type="match status" value="1"/>
</dbReference>
<evidence type="ECO:0000259" key="1">
    <source>
        <dbReference type="Pfam" id="PF12697"/>
    </source>
</evidence>
<dbReference type="Pfam" id="PF12697">
    <property type="entry name" value="Abhydrolase_6"/>
    <property type="match status" value="1"/>
</dbReference>
<dbReference type="Gene3D" id="3.40.50.1820">
    <property type="entry name" value="alpha/beta hydrolase"/>
    <property type="match status" value="1"/>
</dbReference>
<dbReference type="EMBL" id="CABFJX010000001">
    <property type="protein sequence ID" value="VTT55403.1"/>
    <property type="molecule type" value="Genomic_DNA"/>
</dbReference>
<name>A0A5Q3EGQ1_FUSFU</name>
<dbReference type="InterPro" id="IPR000073">
    <property type="entry name" value="AB_hydrolase_1"/>
</dbReference>
<dbReference type="CDD" id="cd12809">
    <property type="entry name" value="Esterase_713_like-2"/>
    <property type="match status" value="1"/>
</dbReference>
<dbReference type="Proteomes" id="UP000760494">
    <property type="component" value="Unassembled WGS sequence"/>
</dbReference>
<dbReference type="InterPro" id="IPR008948">
    <property type="entry name" value="L-Aspartase-like"/>
</dbReference>
<protein>
    <recommendedName>
        <fullName evidence="1">AB hydrolase-1 domain-containing protein</fullName>
    </recommendedName>
</protein>
<evidence type="ECO:0000313" key="3">
    <source>
        <dbReference type="Proteomes" id="UP000760494"/>
    </source>
</evidence>
<dbReference type="InterPro" id="IPR024083">
    <property type="entry name" value="Fumarase/histidase_N"/>
</dbReference>
<comment type="caution">
    <text evidence="2">The sequence shown here is derived from an EMBL/GenBank/DDBJ whole genome shotgun (WGS) entry which is preliminary data.</text>
</comment>
<dbReference type="InterPro" id="IPR050228">
    <property type="entry name" value="Carboxylesterase_BioH"/>
</dbReference>
<dbReference type="AlphaFoldDB" id="A0A5Q3EGQ1"/>
<dbReference type="PANTHER" id="PTHR43194">
    <property type="entry name" value="HYDROLASE ALPHA/BETA FOLD FAMILY"/>
    <property type="match status" value="1"/>
</dbReference>
<sequence length="889" mass="101063">MQFSILAAVIAATIGKYSDAVRSEIPATRSFFYVGGRYDDDGDGGHVFRDQMYVEKLAPVKGPWKDTPIVMIHGMAQTGTNFLNKPDGGVGWASRFIEQGYEVYIVDQTFRGRSAWMPGQGAAKLSTLSAEAVEVAFTDSRTHMLWPQAVNHTQWPGSGVRGDPVFDAFYSSNVEFVDNTTYQQTSVQAAGAALLDRIGKPVVLLGHSQGSFMPTLIADMRPKLTKSIVLLEAAGPPFKDEIFKFGGEFPRPWGLWDVPITYDPPVKDPKKDLVQKVHAQKDSLSTECILQADKPAPRKLVNLVDIPILIVTGEASYHMPYEYCTAAYYRQAGCLKTDHIELGTIGIHGNGHMLFMEKNSDEIHGVIEKWIRKRSSSSALTRGRNKPCEMERLFSRESRYTVWRKLWLWLAESQKQLGIVYLVPIPDTRPQEFTKERIIDDQGLEQLRRCCVVLNYQVNSMQMRNPIADHLLDIRAHFHFVTELDAPRSKHWLNVGVTHEYILENTEQILMASALDIMNTKISMLLYRLRNFATDHRSAKCLIYKPDSDIDTYVTTIGGRVALWAMMLGRMLWCLQRLRCNVGSAGSQPITECEKKNIDFFDKLSMLEHFEGDESKCEKLDELLRQKMRFEKCHAKDYFRYRSDTNGILGSLCYKLGDIALQVVEELDHFDSTDQMVEKKARSDGLPVTAEDPKFRQSPVLGIVARTLMEVALTFKDPRVSKTYGEVEYLMARLFKHAARVVRVLQSIVEGLYYNDQGANYIIFINTPFMMNTPLISRLTLRGENRMIVMSLLRNAGMLVMNQPPQLRTPNFLNALMHHEIFNRHSIDVRNSVLSVREVTHARTIVERICGGNGIIDWRLQPYLAYIREMTAGERRLQAPPTIQTAQGH</sequence>
<dbReference type="SUPFAM" id="SSF53474">
    <property type="entry name" value="alpha/beta-Hydrolases"/>
    <property type="match status" value="1"/>
</dbReference>
<reference evidence="2" key="1">
    <citation type="submission" date="2019-05" db="EMBL/GenBank/DDBJ databases">
        <authorList>
            <person name="Piombo E."/>
        </authorList>
    </citation>
    <scope>NUCLEOTIDE SEQUENCE</scope>
    <source>
        <strain evidence="2">C2S</strain>
    </source>
</reference>
<dbReference type="PANTHER" id="PTHR43194:SF4">
    <property type="entry name" value="AB HYDROLASE-1 DOMAIN-CONTAINING PROTEIN"/>
    <property type="match status" value="1"/>
</dbReference>